<protein>
    <submittedName>
        <fullName evidence="2">Uncharacterized protein</fullName>
    </submittedName>
</protein>
<accession>A0A5D2GAQ8</accession>
<keyword evidence="3" id="KW-1185">Reference proteome</keyword>
<gene>
    <name evidence="2" type="ORF">ES288_A06G204500v1</name>
</gene>
<evidence type="ECO:0000256" key="1">
    <source>
        <dbReference type="SAM" id="SignalP"/>
    </source>
</evidence>
<dbReference type="EMBL" id="CM017693">
    <property type="protein sequence ID" value="TYH14239.1"/>
    <property type="molecule type" value="Genomic_DNA"/>
</dbReference>
<evidence type="ECO:0000313" key="2">
    <source>
        <dbReference type="EMBL" id="TYH14239.1"/>
    </source>
</evidence>
<reference evidence="2 3" key="1">
    <citation type="submission" date="2019-06" db="EMBL/GenBank/DDBJ databases">
        <title>WGS assembly of Gossypium darwinii.</title>
        <authorList>
            <person name="Chen Z.J."/>
            <person name="Sreedasyam A."/>
            <person name="Ando A."/>
            <person name="Song Q."/>
            <person name="De L."/>
            <person name="Hulse-Kemp A."/>
            <person name="Ding M."/>
            <person name="Ye W."/>
            <person name="Kirkbride R."/>
            <person name="Jenkins J."/>
            <person name="Plott C."/>
            <person name="Lovell J."/>
            <person name="Lin Y.-M."/>
            <person name="Vaughn R."/>
            <person name="Liu B."/>
            <person name="Li W."/>
            <person name="Simpson S."/>
            <person name="Scheffler B."/>
            <person name="Saski C."/>
            <person name="Grover C."/>
            <person name="Hu G."/>
            <person name="Conover J."/>
            <person name="Carlson J."/>
            <person name="Shu S."/>
            <person name="Boston L."/>
            <person name="Williams M."/>
            <person name="Peterson D."/>
            <person name="Mcgee K."/>
            <person name="Jones D."/>
            <person name="Wendel J."/>
            <person name="Stelly D."/>
            <person name="Grimwood J."/>
            <person name="Schmutz J."/>
        </authorList>
    </citation>
    <scope>NUCLEOTIDE SEQUENCE [LARGE SCALE GENOMIC DNA]</scope>
    <source>
        <strain evidence="2">1808015.09</strain>
    </source>
</reference>
<dbReference type="AlphaFoldDB" id="A0A5D2GAQ8"/>
<dbReference type="Proteomes" id="UP000323506">
    <property type="component" value="Chromosome A06"/>
</dbReference>
<feature type="signal peptide" evidence="1">
    <location>
        <begin position="1"/>
        <end position="24"/>
    </location>
</feature>
<proteinExistence type="predicted"/>
<organism evidence="2 3">
    <name type="scientific">Gossypium darwinii</name>
    <name type="common">Darwin's cotton</name>
    <name type="synonym">Gossypium barbadense var. darwinii</name>
    <dbReference type="NCBI Taxonomy" id="34276"/>
    <lineage>
        <taxon>Eukaryota</taxon>
        <taxon>Viridiplantae</taxon>
        <taxon>Streptophyta</taxon>
        <taxon>Embryophyta</taxon>
        <taxon>Tracheophyta</taxon>
        <taxon>Spermatophyta</taxon>
        <taxon>Magnoliopsida</taxon>
        <taxon>eudicotyledons</taxon>
        <taxon>Gunneridae</taxon>
        <taxon>Pentapetalae</taxon>
        <taxon>rosids</taxon>
        <taxon>malvids</taxon>
        <taxon>Malvales</taxon>
        <taxon>Malvaceae</taxon>
        <taxon>Malvoideae</taxon>
        <taxon>Gossypium</taxon>
    </lineage>
</organism>
<keyword evidence="1" id="KW-0732">Signal</keyword>
<evidence type="ECO:0000313" key="3">
    <source>
        <dbReference type="Proteomes" id="UP000323506"/>
    </source>
</evidence>
<feature type="chain" id="PRO_5022858024" evidence="1">
    <location>
        <begin position="25"/>
        <end position="49"/>
    </location>
</feature>
<name>A0A5D2GAQ8_GOSDA</name>
<sequence>MMLFTSLLAFAIALLNLFSQSLKAYFILDELLITGELLYVCPNLTQSKL</sequence>